<evidence type="ECO:0000256" key="2">
    <source>
        <dbReference type="ARBA" id="ARBA00022723"/>
    </source>
</evidence>
<sequence length="256" mass="27834">MKSFKILLAEGTLCRIFCSGRIIHPVVFDVVGMIGGFHGFWIDQEHAAVSYEQIVLASACGRANGLDNFVRMPMSGYSMATANLEAGAGGLMAARIESAKHAEEFMQWAKFQPRGVRGLNTSGYDADYGGKTLPQLAHDANRDSFVAIQIETLGALEECDAIAALEGVDLLFVGPSDLSQELGILAQWENEKLWDAYAKVAAACNKHGKNWGTIAVNPAFAKRTYDMGCRMLSFGIDAVILRRGVEATRTAFKDLF</sequence>
<dbReference type="Proteomes" id="UP000315017">
    <property type="component" value="Chromosome"/>
</dbReference>
<dbReference type="GO" id="GO:0008672">
    <property type="term" value="F:2-dehydro-3-deoxyglucarate aldolase activity"/>
    <property type="evidence" value="ECO:0007669"/>
    <property type="project" value="UniProtKB-EC"/>
</dbReference>
<evidence type="ECO:0000313" key="6">
    <source>
        <dbReference type="Proteomes" id="UP000315017"/>
    </source>
</evidence>
<evidence type="ECO:0000256" key="1">
    <source>
        <dbReference type="ARBA" id="ARBA00005568"/>
    </source>
</evidence>
<dbReference type="SUPFAM" id="SSF51621">
    <property type="entry name" value="Phosphoenolpyruvate/pyruvate domain"/>
    <property type="match status" value="1"/>
</dbReference>
<dbReference type="InterPro" id="IPR015813">
    <property type="entry name" value="Pyrv/PenolPyrv_kinase-like_dom"/>
</dbReference>
<evidence type="ECO:0000256" key="3">
    <source>
        <dbReference type="ARBA" id="ARBA00023239"/>
    </source>
</evidence>
<dbReference type="PANTHER" id="PTHR30502:SF0">
    <property type="entry name" value="PHOSPHOENOLPYRUVATE CARBOXYLASE FAMILY PROTEIN"/>
    <property type="match status" value="1"/>
</dbReference>
<dbReference type="RefSeq" id="WP_145086864.1">
    <property type="nucleotide sequence ID" value="NZ_CP036274.1"/>
</dbReference>
<dbReference type="InterPro" id="IPR005000">
    <property type="entry name" value="Aldolase/citrate-lyase_domain"/>
</dbReference>
<comment type="similarity">
    <text evidence="1">Belongs to the HpcH/HpaI aldolase family.</text>
</comment>
<dbReference type="GO" id="GO:0005737">
    <property type="term" value="C:cytoplasm"/>
    <property type="evidence" value="ECO:0007669"/>
    <property type="project" value="TreeGrafter"/>
</dbReference>
<dbReference type="AlphaFoldDB" id="A0A517Y838"/>
<dbReference type="GO" id="GO:0046872">
    <property type="term" value="F:metal ion binding"/>
    <property type="evidence" value="ECO:0007669"/>
    <property type="project" value="UniProtKB-KW"/>
</dbReference>
<dbReference type="InterPro" id="IPR040442">
    <property type="entry name" value="Pyrv_kinase-like_dom_sf"/>
</dbReference>
<gene>
    <name evidence="5" type="primary">garL_1</name>
    <name evidence="5" type="ORF">ETAA8_14640</name>
</gene>
<organism evidence="5 6">
    <name type="scientific">Anatilimnocola aggregata</name>
    <dbReference type="NCBI Taxonomy" id="2528021"/>
    <lineage>
        <taxon>Bacteria</taxon>
        <taxon>Pseudomonadati</taxon>
        <taxon>Planctomycetota</taxon>
        <taxon>Planctomycetia</taxon>
        <taxon>Pirellulales</taxon>
        <taxon>Pirellulaceae</taxon>
        <taxon>Anatilimnocola</taxon>
    </lineage>
</organism>
<protein>
    <submittedName>
        <fullName evidence="5">5-keto-4-deoxy-D-glucarate aldolase</fullName>
        <ecNumber evidence="5">4.1.2.20</ecNumber>
    </submittedName>
</protein>
<dbReference type="InterPro" id="IPR050251">
    <property type="entry name" value="HpcH-HpaI_aldolase"/>
</dbReference>
<name>A0A517Y838_9BACT</name>
<keyword evidence="2" id="KW-0479">Metal-binding</keyword>
<keyword evidence="6" id="KW-1185">Reference proteome</keyword>
<feature type="domain" description="HpcH/HpaI aldolase/citrate lyase" evidence="4">
    <location>
        <begin position="54"/>
        <end position="239"/>
    </location>
</feature>
<dbReference type="EMBL" id="CP036274">
    <property type="protein sequence ID" value="QDU26386.1"/>
    <property type="molecule type" value="Genomic_DNA"/>
</dbReference>
<proteinExistence type="inferred from homology"/>
<evidence type="ECO:0000313" key="5">
    <source>
        <dbReference type="EMBL" id="QDU26386.1"/>
    </source>
</evidence>
<evidence type="ECO:0000259" key="4">
    <source>
        <dbReference type="Pfam" id="PF03328"/>
    </source>
</evidence>
<dbReference type="OrthoDB" id="86160at2"/>
<dbReference type="Gene3D" id="3.20.20.60">
    <property type="entry name" value="Phosphoenolpyruvate-binding domains"/>
    <property type="match status" value="1"/>
</dbReference>
<dbReference type="Pfam" id="PF03328">
    <property type="entry name" value="HpcH_HpaI"/>
    <property type="match status" value="1"/>
</dbReference>
<dbReference type="KEGG" id="aagg:ETAA8_14640"/>
<dbReference type="EC" id="4.1.2.20" evidence="5"/>
<dbReference type="PANTHER" id="PTHR30502">
    <property type="entry name" value="2-KETO-3-DEOXY-L-RHAMNONATE ALDOLASE"/>
    <property type="match status" value="1"/>
</dbReference>
<accession>A0A517Y838</accession>
<keyword evidence="3 5" id="KW-0456">Lyase</keyword>
<reference evidence="5 6" key="1">
    <citation type="submission" date="2019-02" db="EMBL/GenBank/DDBJ databases">
        <title>Deep-cultivation of Planctomycetes and their phenomic and genomic characterization uncovers novel biology.</title>
        <authorList>
            <person name="Wiegand S."/>
            <person name="Jogler M."/>
            <person name="Boedeker C."/>
            <person name="Pinto D."/>
            <person name="Vollmers J."/>
            <person name="Rivas-Marin E."/>
            <person name="Kohn T."/>
            <person name="Peeters S.H."/>
            <person name="Heuer A."/>
            <person name="Rast P."/>
            <person name="Oberbeckmann S."/>
            <person name="Bunk B."/>
            <person name="Jeske O."/>
            <person name="Meyerdierks A."/>
            <person name="Storesund J.E."/>
            <person name="Kallscheuer N."/>
            <person name="Luecker S."/>
            <person name="Lage O.M."/>
            <person name="Pohl T."/>
            <person name="Merkel B.J."/>
            <person name="Hornburger P."/>
            <person name="Mueller R.-W."/>
            <person name="Bruemmer F."/>
            <person name="Labrenz M."/>
            <person name="Spormann A.M."/>
            <person name="Op den Camp H."/>
            <person name="Overmann J."/>
            <person name="Amann R."/>
            <person name="Jetten M.S.M."/>
            <person name="Mascher T."/>
            <person name="Medema M.H."/>
            <person name="Devos D.P."/>
            <person name="Kaster A.-K."/>
            <person name="Ovreas L."/>
            <person name="Rohde M."/>
            <person name="Galperin M.Y."/>
            <person name="Jogler C."/>
        </authorList>
    </citation>
    <scope>NUCLEOTIDE SEQUENCE [LARGE SCALE GENOMIC DNA]</scope>
    <source>
        <strain evidence="5 6">ETA_A8</strain>
    </source>
</reference>